<sequence>MPDLFETIMPVAAAESIRGKDMNNQEDGDGKYDVLITMNNKTPWYDGADGTPPEDRYDFVTVCLHEFYHNLVFAGSIVAEVDGSPDTPEDVLQNAHLHKEYRTRFDSFLANKQGCAVLSYLDDERLQANQQKSGTQLLADACTNNELYFQQGETKIARMFAPRIFKARSSVYHLDPKLSDPDSKLMFPTITRGTSVHRISTTILNIQAATLRKDWHGANTKCTRPLAAPGLATPPQSGDWGEETAGAGVQYHDSPVPVPRAVVEDNVRRIANLPVWAFALLIVLAIILALLLLALCLALLLRRKKKRSFPATTSSTSRFPTHTHSSTTSTLTKYIPGFGNVRTSSRKTHSSFSRHHPSSKHTSSKVSKHTTSKGTSRHSRDETLIDSHKTICPSSGKYIYICKCKCCRKETTIQRPEPIASVHEFVPESPPSAEFVCYKRSHRRCHHHRSSRHPSHKHSAVKSLKKPCKSKSVRSCHHGCHCCYCCKYKPASSKSSAKCSKSIAATSTKSESVVCKSCKSASCRCSSAMSCKTCKSFSCKCSSSVPCKTCKSSSCKCSSSVSCKTCKSSSCKCSSSVSCKTCKSSSCKCSSSVSCRTCKSSSCKCSASCRSCKSTSCRCGSSTKGASSTRAPPSTRPPPPPTKAPSTKRSPSCKPATTACPPTTSARTCCKPAASGAACKPTCRRVVEININRC</sequence>
<evidence type="ECO:0000313" key="4">
    <source>
        <dbReference type="Proteomes" id="UP000012073"/>
    </source>
</evidence>
<proteinExistence type="predicted"/>
<dbReference type="AlphaFoldDB" id="R7QS63"/>
<dbReference type="GeneID" id="17319338"/>
<dbReference type="Gramene" id="CDF41327">
    <property type="protein sequence ID" value="CDF41327"/>
    <property type="gene ID" value="CHC_T00007843001"/>
</dbReference>
<feature type="transmembrane region" description="Helical" evidence="2">
    <location>
        <begin position="275"/>
        <end position="301"/>
    </location>
</feature>
<feature type="compositionally biased region" description="Low complexity" evidence="1">
    <location>
        <begin position="618"/>
        <end position="633"/>
    </location>
</feature>
<feature type="compositionally biased region" description="Basic residues" evidence="1">
    <location>
        <begin position="344"/>
        <end position="377"/>
    </location>
</feature>
<gene>
    <name evidence="3" type="ORF">CHC_T00007843001</name>
</gene>
<dbReference type="OrthoDB" id="10432208at2759"/>
<accession>R7QS63</accession>
<feature type="compositionally biased region" description="Low complexity" evidence="1">
    <location>
        <begin position="312"/>
        <end position="332"/>
    </location>
</feature>
<reference evidence="4" key="1">
    <citation type="journal article" date="2013" name="Proc. Natl. Acad. Sci. U.S.A.">
        <title>Genome structure and metabolic features in the red seaweed Chondrus crispus shed light on evolution of the Archaeplastida.</title>
        <authorList>
            <person name="Collen J."/>
            <person name="Porcel B."/>
            <person name="Carre W."/>
            <person name="Ball S.G."/>
            <person name="Chaparro C."/>
            <person name="Tonon T."/>
            <person name="Barbeyron T."/>
            <person name="Michel G."/>
            <person name="Noel B."/>
            <person name="Valentin K."/>
            <person name="Elias M."/>
            <person name="Artiguenave F."/>
            <person name="Arun A."/>
            <person name="Aury J.M."/>
            <person name="Barbosa-Neto J.F."/>
            <person name="Bothwell J.H."/>
            <person name="Bouget F.Y."/>
            <person name="Brillet L."/>
            <person name="Cabello-Hurtado F."/>
            <person name="Capella-Gutierrez S."/>
            <person name="Charrier B."/>
            <person name="Cladiere L."/>
            <person name="Cock J.M."/>
            <person name="Coelho S.M."/>
            <person name="Colleoni C."/>
            <person name="Czjzek M."/>
            <person name="Da Silva C."/>
            <person name="Delage L."/>
            <person name="Denoeud F."/>
            <person name="Deschamps P."/>
            <person name="Dittami S.M."/>
            <person name="Gabaldon T."/>
            <person name="Gachon C.M."/>
            <person name="Groisillier A."/>
            <person name="Herve C."/>
            <person name="Jabbari K."/>
            <person name="Katinka M."/>
            <person name="Kloareg B."/>
            <person name="Kowalczyk N."/>
            <person name="Labadie K."/>
            <person name="Leblanc C."/>
            <person name="Lopez P.J."/>
            <person name="McLachlan D.H."/>
            <person name="Meslet-Cladiere L."/>
            <person name="Moustafa A."/>
            <person name="Nehr Z."/>
            <person name="Nyvall Collen P."/>
            <person name="Panaud O."/>
            <person name="Partensky F."/>
            <person name="Poulain J."/>
            <person name="Rensing S.A."/>
            <person name="Rousvoal S."/>
            <person name="Samson G."/>
            <person name="Symeonidi A."/>
            <person name="Weissenbach J."/>
            <person name="Zambounis A."/>
            <person name="Wincker P."/>
            <person name="Boyen C."/>
        </authorList>
    </citation>
    <scope>NUCLEOTIDE SEQUENCE [LARGE SCALE GENOMIC DNA]</scope>
    <source>
        <strain evidence="4">cv. Stackhouse</strain>
    </source>
</reference>
<keyword evidence="2" id="KW-1133">Transmembrane helix</keyword>
<dbReference type="KEGG" id="ccp:CHC_T00007843001"/>
<keyword evidence="2" id="KW-0812">Transmembrane</keyword>
<evidence type="ECO:0000313" key="3">
    <source>
        <dbReference type="EMBL" id="CDF41327.1"/>
    </source>
</evidence>
<feature type="region of interest" description="Disordered" evidence="1">
    <location>
        <begin position="311"/>
        <end position="382"/>
    </location>
</feature>
<feature type="region of interest" description="Disordered" evidence="1">
    <location>
        <begin position="618"/>
        <end position="665"/>
    </location>
</feature>
<name>R7QS63_CHOCR</name>
<evidence type="ECO:0000256" key="2">
    <source>
        <dbReference type="SAM" id="Phobius"/>
    </source>
</evidence>
<evidence type="ECO:0000256" key="1">
    <source>
        <dbReference type="SAM" id="MobiDB-lite"/>
    </source>
</evidence>
<dbReference type="RefSeq" id="XP_005711621.1">
    <property type="nucleotide sequence ID" value="XM_005711564.1"/>
</dbReference>
<keyword evidence="4" id="KW-1185">Reference proteome</keyword>
<organism evidence="3 4">
    <name type="scientific">Chondrus crispus</name>
    <name type="common">Carrageen Irish moss</name>
    <name type="synonym">Polymorpha crispa</name>
    <dbReference type="NCBI Taxonomy" id="2769"/>
    <lineage>
        <taxon>Eukaryota</taxon>
        <taxon>Rhodophyta</taxon>
        <taxon>Florideophyceae</taxon>
        <taxon>Rhodymeniophycidae</taxon>
        <taxon>Gigartinales</taxon>
        <taxon>Gigartinaceae</taxon>
        <taxon>Chondrus</taxon>
    </lineage>
</organism>
<feature type="compositionally biased region" description="Low complexity" evidence="1">
    <location>
        <begin position="644"/>
        <end position="665"/>
    </location>
</feature>
<feature type="compositionally biased region" description="Pro residues" evidence="1">
    <location>
        <begin position="634"/>
        <end position="643"/>
    </location>
</feature>
<protein>
    <submittedName>
        <fullName evidence="3">Uncharacterized protein</fullName>
    </submittedName>
</protein>
<dbReference type="EMBL" id="HG002355">
    <property type="protein sequence ID" value="CDF41327.1"/>
    <property type="molecule type" value="Genomic_DNA"/>
</dbReference>
<keyword evidence="2" id="KW-0472">Membrane</keyword>
<dbReference type="Proteomes" id="UP000012073">
    <property type="component" value="Unassembled WGS sequence"/>
</dbReference>